<dbReference type="GO" id="GO:0008360">
    <property type="term" value="P:regulation of cell shape"/>
    <property type="evidence" value="ECO:0007669"/>
    <property type="project" value="UniProtKB-UniRule"/>
</dbReference>
<gene>
    <name evidence="12" type="ORF">SAMN06297251_10746</name>
</gene>
<evidence type="ECO:0000256" key="10">
    <source>
        <dbReference type="SAM" id="SignalP"/>
    </source>
</evidence>
<dbReference type="FunFam" id="2.40.440.10:FF:000002">
    <property type="entry name" value="L,D-transpeptidase ErfK/SrfK"/>
    <property type="match status" value="1"/>
</dbReference>
<dbReference type="InterPro" id="IPR050979">
    <property type="entry name" value="LD-transpeptidase"/>
</dbReference>
<evidence type="ECO:0000313" key="12">
    <source>
        <dbReference type="EMBL" id="SMC74966.1"/>
    </source>
</evidence>
<dbReference type="PANTHER" id="PTHR30582:SF24">
    <property type="entry name" value="L,D-TRANSPEPTIDASE ERFK_SRFK-RELATED"/>
    <property type="match status" value="1"/>
</dbReference>
<keyword evidence="12" id="KW-0449">Lipoprotein</keyword>
<name>A0A1W2BQ66_9HYPH</name>
<keyword evidence="8 9" id="KW-0961">Cell wall biogenesis/degradation</keyword>
<protein>
    <submittedName>
        <fullName evidence="12">Lipoprotein-anchoring transpeptidase ErfK/SrfK</fullName>
    </submittedName>
</protein>
<dbReference type="GO" id="GO:0005576">
    <property type="term" value="C:extracellular region"/>
    <property type="evidence" value="ECO:0007669"/>
    <property type="project" value="TreeGrafter"/>
</dbReference>
<evidence type="ECO:0000259" key="11">
    <source>
        <dbReference type="PROSITE" id="PS52029"/>
    </source>
</evidence>
<dbReference type="GO" id="GO:0071972">
    <property type="term" value="F:peptidoglycan L,D-transpeptidase activity"/>
    <property type="evidence" value="ECO:0007669"/>
    <property type="project" value="TreeGrafter"/>
</dbReference>
<reference evidence="12 13" key="1">
    <citation type="submission" date="2017-04" db="EMBL/GenBank/DDBJ databases">
        <authorList>
            <person name="Afonso C.L."/>
            <person name="Miller P.J."/>
            <person name="Scott M.A."/>
            <person name="Spackman E."/>
            <person name="Goraichik I."/>
            <person name="Dimitrov K.M."/>
            <person name="Suarez D.L."/>
            <person name="Swayne D.E."/>
        </authorList>
    </citation>
    <scope>NUCLEOTIDE SEQUENCE [LARGE SCALE GENOMIC DNA]</scope>
    <source>
        <strain evidence="12 13">CGMCC 1.10972</strain>
    </source>
</reference>
<dbReference type="AlphaFoldDB" id="A0A1W2BQ66"/>
<keyword evidence="10" id="KW-0732">Signal</keyword>
<dbReference type="Pfam" id="PF03734">
    <property type="entry name" value="YkuD"/>
    <property type="match status" value="1"/>
</dbReference>
<dbReference type="GO" id="GO:0016757">
    <property type="term" value="F:glycosyltransferase activity"/>
    <property type="evidence" value="ECO:0007669"/>
    <property type="project" value="UniProtKB-KW"/>
</dbReference>
<feature type="domain" description="L,D-TPase catalytic" evidence="11">
    <location>
        <begin position="79"/>
        <end position="216"/>
    </location>
</feature>
<dbReference type="CDD" id="cd16913">
    <property type="entry name" value="YkuD_like"/>
    <property type="match status" value="1"/>
</dbReference>
<evidence type="ECO:0000256" key="6">
    <source>
        <dbReference type="ARBA" id="ARBA00022960"/>
    </source>
</evidence>
<feature type="active site" description="Nucleophile" evidence="9">
    <location>
        <position position="192"/>
    </location>
</feature>
<evidence type="ECO:0000256" key="9">
    <source>
        <dbReference type="PROSITE-ProRule" id="PRU01373"/>
    </source>
</evidence>
<dbReference type="GO" id="GO:0018104">
    <property type="term" value="P:peptidoglycan-protein cross-linking"/>
    <property type="evidence" value="ECO:0007669"/>
    <property type="project" value="TreeGrafter"/>
</dbReference>
<dbReference type="InterPro" id="IPR038063">
    <property type="entry name" value="Transpep_catalytic_dom"/>
</dbReference>
<feature type="signal peptide" evidence="10">
    <location>
        <begin position="1"/>
        <end position="21"/>
    </location>
</feature>
<feature type="active site" description="Proton donor/acceptor" evidence="9">
    <location>
        <position position="176"/>
    </location>
</feature>
<evidence type="ECO:0000256" key="3">
    <source>
        <dbReference type="ARBA" id="ARBA00022676"/>
    </source>
</evidence>
<dbReference type="Proteomes" id="UP000192656">
    <property type="component" value="Unassembled WGS sequence"/>
</dbReference>
<dbReference type="RefSeq" id="WP_084409876.1">
    <property type="nucleotide sequence ID" value="NZ_FWXR01000007.1"/>
</dbReference>
<dbReference type="SUPFAM" id="SSF141523">
    <property type="entry name" value="L,D-transpeptidase catalytic domain-like"/>
    <property type="match status" value="1"/>
</dbReference>
<proteinExistence type="inferred from homology"/>
<dbReference type="STRING" id="937218.SAMN06297251_10746"/>
<keyword evidence="4" id="KW-0808">Transferase</keyword>
<evidence type="ECO:0000256" key="4">
    <source>
        <dbReference type="ARBA" id="ARBA00022679"/>
    </source>
</evidence>
<accession>A0A1W2BQ66</accession>
<comment type="pathway">
    <text evidence="1 9">Cell wall biogenesis; peptidoglycan biosynthesis.</text>
</comment>
<evidence type="ECO:0000256" key="8">
    <source>
        <dbReference type="ARBA" id="ARBA00023316"/>
    </source>
</evidence>
<evidence type="ECO:0000256" key="1">
    <source>
        <dbReference type="ARBA" id="ARBA00004752"/>
    </source>
</evidence>
<dbReference type="UniPathway" id="UPA00219"/>
<dbReference type="OrthoDB" id="8402157at2"/>
<keyword evidence="5" id="KW-0378">Hydrolase</keyword>
<dbReference type="PROSITE" id="PS52029">
    <property type="entry name" value="LD_TPASE"/>
    <property type="match status" value="1"/>
</dbReference>
<keyword evidence="3" id="KW-0328">Glycosyltransferase</keyword>
<keyword evidence="7 9" id="KW-0573">Peptidoglycan synthesis</keyword>
<dbReference type="PANTHER" id="PTHR30582">
    <property type="entry name" value="L,D-TRANSPEPTIDASE"/>
    <property type="match status" value="1"/>
</dbReference>
<dbReference type="Gene3D" id="2.40.440.10">
    <property type="entry name" value="L,D-transpeptidase catalytic domain-like"/>
    <property type="match status" value="1"/>
</dbReference>
<keyword evidence="13" id="KW-1185">Reference proteome</keyword>
<evidence type="ECO:0000256" key="7">
    <source>
        <dbReference type="ARBA" id="ARBA00022984"/>
    </source>
</evidence>
<dbReference type="InterPro" id="IPR005490">
    <property type="entry name" value="LD_TPept_cat_dom"/>
</dbReference>
<dbReference type="EMBL" id="FWXR01000007">
    <property type="protein sequence ID" value="SMC74966.1"/>
    <property type="molecule type" value="Genomic_DNA"/>
</dbReference>
<dbReference type="GO" id="GO:0071555">
    <property type="term" value="P:cell wall organization"/>
    <property type="evidence" value="ECO:0007669"/>
    <property type="project" value="UniProtKB-UniRule"/>
</dbReference>
<sequence length="227" mass="24293">MITRRSLFLGLLAGCALPLSACSSVGGPTGRVLGYAFGEEGLYGSFEDNGRVVPAVPASVLKERNIRREVAWSGSEKTGTIVVDPENHYLFLITAPGRAMRYGVGVGKAGFAFSGTATIRRKADWPGWTPTPNMIRRDPDRYGPYASGLPGGLGNPLGARALYLYRGGKDTYYRIHGTNEPHTIGQSVSSGCIRMMNQDVIDLESRVPVGTTVIVRRGAADMAEVVA</sequence>
<feature type="chain" id="PRO_5013026411" evidence="10">
    <location>
        <begin position="22"/>
        <end position="227"/>
    </location>
</feature>
<comment type="similarity">
    <text evidence="2">Belongs to the YkuD family.</text>
</comment>
<evidence type="ECO:0000313" key="13">
    <source>
        <dbReference type="Proteomes" id="UP000192656"/>
    </source>
</evidence>
<organism evidence="12 13">
    <name type="scientific">Fulvimarina manganoxydans</name>
    <dbReference type="NCBI Taxonomy" id="937218"/>
    <lineage>
        <taxon>Bacteria</taxon>
        <taxon>Pseudomonadati</taxon>
        <taxon>Pseudomonadota</taxon>
        <taxon>Alphaproteobacteria</taxon>
        <taxon>Hyphomicrobiales</taxon>
        <taxon>Aurantimonadaceae</taxon>
        <taxon>Fulvimarina</taxon>
    </lineage>
</organism>
<evidence type="ECO:0000256" key="5">
    <source>
        <dbReference type="ARBA" id="ARBA00022801"/>
    </source>
</evidence>
<evidence type="ECO:0000256" key="2">
    <source>
        <dbReference type="ARBA" id="ARBA00005992"/>
    </source>
</evidence>
<keyword evidence="6 9" id="KW-0133">Cell shape</keyword>